<dbReference type="RefSeq" id="WP_119546127.1">
    <property type="nucleotide sequence ID" value="NZ_QXIR01000006.1"/>
</dbReference>
<evidence type="ECO:0000256" key="7">
    <source>
        <dbReference type="ARBA" id="ARBA00023310"/>
    </source>
</evidence>
<dbReference type="InterPro" id="IPR020781">
    <property type="entry name" value="ATPase_OSCP/d_CS"/>
</dbReference>
<evidence type="ECO:0000313" key="10">
    <source>
        <dbReference type="Proteomes" id="UP000265801"/>
    </source>
</evidence>
<organism evidence="9 10">
    <name type="scientific">Bacillus salacetis</name>
    <dbReference type="NCBI Taxonomy" id="2315464"/>
    <lineage>
        <taxon>Bacteria</taxon>
        <taxon>Bacillati</taxon>
        <taxon>Bacillota</taxon>
        <taxon>Bacilli</taxon>
        <taxon>Bacillales</taxon>
        <taxon>Bacillaceae</taxon>
        <taxon>Bacillus</taxon>
    </lineage>
</organism>
<dbReference type="HAMAP" id="MF_01416">
    <property type="entry name" value="ATP_synth_delta_bact"/>
    <property type="match status" value="1"/>
</dbReference>
<dbReference type="Pfam" id="PF00213">
    <property type="entry name" value="OSCP"/>
    <property type="match status" value="1"/>
</dbReference>
<comment type="function">
    <text evidence="8">F(1)F(0) ATP synthase produces ATP from ADP in the presence of a proton or sodium gradient. F-type ATPases consist of two structural domains, F(1) containing the extramembraneous catalytic core and F(0) containing the membrane proton channel, linked together by a central stalk and a peripheral stalk. During catalysis, ATP synthesis in the catalytic domain of F(1) is coupled via a rotary mechanism of the central stalk subunits to proton translocation.</text>
</comment>
<evidence type="ECO:0000256" key="6">
    <source>
        <dbReference type="ARBA" id="ARBA00023196"/>
    </source>
</evidence>
<dbReference type="PROSITE" id="PS00389">
    <property type="entry name" value="ATPASE_DELTA"/>
    <property type="match status" value="1"/>
</dbReference>
<dbReference type="Gene3D" id="1.10.520.20">
    <property type="entry name" value="N-terminal domain of the delta subunit of the F1F0-ATP synthase"/>
    <property type="match status" value="1"/>
</dbReference>
<sequence>MSNIAVAKRYAIALFEIAKEHNQLESIEVELRIVRTVFEENKELGILLETPRITTEKKKEILKEAFSSASPYVMNTLMLLVDRHRASQITALIDAYISLANDERGIAEAKVYSVRPLDEAEKAALSASFAKKVGRSSLRIENITDPNLLGGLKLRIGNRIFDGSLKGKLERLERELIRK</sequence>
<comment type="caution">
    <text evidence="9">The sequence shown here is derived from an EMBL/GenBank/DDBJ whole genome shotgun (WGS) entry which is preliminary data.</text>
</comment>
<gene>
    <name evidence="8" type="primary">atpH</name>
    <name evidence="9" type="ORF">D3H55_06615</name>
</gene>
<dbReference type="InterPro" id="IPR026015">
    <property type="entry name" value="ATP_synth_OSCP/delta_N_sf"/>
</dbReference>
<dbReference type="PRINTS" id="PR00125">
    <property type="entry name" value="ATPASEDELTA"/>
</dbReference>
<evidence type="ECO:0000313" key="9">
    <source>
        <dbReference type="EMBL" id="RIW36125.1"/>
    </source>
</evidence>
<reference evidence="9 10" key="1">
    <citation type="submission" date="2018-09" db="EMBL/GenBank/DDBJ databases">
        <title>Bacillus saliacetes sp. nov., isolated from Thai shrimp paste (Ka-pi).</title>
        <authorList>
            <person name="Daroonpunt R."/>
            <person name="Tanasupawat S."/>
            <person name="Yiamsombut S."/>
        </authorList>
    </citation>
    <scope>NUCLEOTIDE SEQUENCE [LARGE SCALE GENOMIC DNA]</scope>
    <source>
        <strain evidence="9 10">SKP7-4</strain>
    </source>
</reference>
<keyword evidence="2 8" id="KW-0813">Transport</keyword>
<keyword evidence="10" id="KW-1185">Reference proteome</keyword>
<dbReference type="EMBL" id="QXIR01000006">
    <property type="protein sequence ID" value="RIW36125.1"/>
    <property type="molecule type" value="Genomic_DNA"/>
</dbReference>
<keyword evidence="4 8" id="KW-0406">Ion transport</keyword>
<dbReference type="InterPro" id="IPR000711">
    <property type="entry name" value="ATPase_OSCP/dsu"/>
</dbReference>
<dbReference type="Proteomes" id="UP000265801">
    <property type="component" value="Unassembled WGS sequence"/>
</dbReference>
<protein>
    <recommendedName>
        <fullName evidence="8">ATP synthase subunit delta</fullName>
    </recommendedName>
    <alternativeName>
        <fullName evidence="8">ATP synthase F(1) sector subunit delta</fullName>
    </alternativeName>
    <alternativeName>
        <fullName evidence="8">F-type ATPase subunit delta</fullName>
        <shortName evidence="8">F-ATPase subunit delta</shortName>
    </alternativeName>
</protein>
<proteinExistence type="inferred from homology"/>
<dbReference type="SUPFAM" id="SSF47928">
    <property type="entry name" value="N-terminal domain of the delta subunit of the F1F0-ATP synthase"/>
    <property type="match status" value="1"/>
</dbReference>
<dbReference type="GO" id="GO:0046933">
    <property type="term" value="F:proton-transporting ATP synthase activity, rotational mechanism"/>
    <property type="evidence" value="ECO:0007669"/>
    <property type="project" value="UniProtKB-UniRule"/>
</dbReference>
<keyword evidence="8" id="KW-1003">Cell membrane</keyword>
<evidence type="ECO:0000256" key="1">
    <source>
        <dbReference type="ARBA" id="ARBA00004370"/>
    </source>
</evidence>
<evidence type="ECO:0000256" key="8">
    <source>
        <dbReference type="HAMAP-Rule" id="MF_01416"/>
    </source>
</evidence>
<evidence type="ECO:0000256" key="2">
    <source>
        <dbReference type="ARBA" id="ARBA00022448"/>
    </source>
</evidence>
<evidence type="ECO:0000256" key="4">
    <source>
        <dbReference type="ARBA" id="ARBA00023065"/>
    </source>
</evidence>
<keyword evidence="5 8" id="KW-0472">Membrane</keyword>
<keyword evidence="7 8" id="KW-0066">ATP synthesis</keyword>
<evidence type="ECO:0000256" key="5">
    <source>
        <dbReference type="ARBA" id="ARBA00023136"/>
    </source>
</evidence>
<dbReference type="NCBIfam" id="NF004403">
    <property type="entry name" value="PRK05758.2-4"/>
    <property type="match status" value="1"/>
</dbReference>
<comment type="similarity">
    <text evidence="8">Belongs to the ATPase delta chain family.</text>
</comment>
<comment type="function">
    <text evidence="8">This protein is part of the stalk that links CF(0) to CF(1). It either transmits conformational changes from CF(0) to CF(1) or is implicated in proton conduction.</text>
</comment>
<dbReference type="NCBIfam" id="TIGR01145">
    <property type="entry name" value="ATP_synt_delta"/>
    <property type="match status" value="1"/>
</dbReference>
<comment type="subcellular location">
    <subcellularLocation>
        <location evidence="8">Cell membrane</location>
        <topology evidence="8">Peripheral membrane protein</topology>
    </subcellularLocation>
    <subcellularLocation>
        <location evidence="1">Membrane</location>
    </subcellularLocation>
</comment>
<keyword evidence="3 8" id="KW-0375">Hydrogen ion transport</keyword>
<dbReference type="AlphaFoldDB" id="A0A3A1R3V9"/>
<dbReference type="PANTHER" id="PTHR11910">
    <property type="entry name" value="ATP SYNTHASE DELTA CHAIN"/>
    <property type="match status" value="1"/>
</dbReference>
<evidence type="ECO:0000256" key="3">
    <source>
        <dbReference type="ARBA" id="ARBA00022781"/>
    </source>
</evidence>
<dbReference type="GO" id="GO:0005886">
    <property type="term" value="C:plasma membrane"/>
    <property type="evidence" value="ECO:0007669"/>
    <property type="project" value="UniProtKB-SubCell"/>
</dbReference>
<dbReference type="GO" id="GO:0045259">
    <property type="term" value="C:proton-transporting ATP synthase complex"/>
    <property type="evidence" value="ECO:0007669"/>
    <property type="project" value="UniProtKB-KW"/>
</dbReference>
<keyword evidence="6 8" id="KW-0139">CF(1)</keyword>
<accession>A0A3A1R3V9</accession>
<name>A0A3A1R3V9_9BACI</name>
<dbReference type="OrthoDB" id="9802471at2"/>